<name>A0A0F9SCH9_9ZZZZ</name>
<sequence>MPNADIIDLTDIIYDRANGPFTVVVDTLVTGDVCVVPNTVLLNWADGTVPILPEHHATIRPLLEMLAWYIRNDYYDRE</sequence>
<proteinExistence type="predicted"/>
<comment type="caution">
    <text evidence="1">The sequence shown here is derived from an EMBL/GenBank/DDBJ whole genome shotgun (WGS) entry which is preliminary data.</text>
</comment>
<organism evidence="1">
    <name type="scientific">marine sediment metagenome</name>
    <dbReference type="NCBI Taxonomy" id="412755"/>
    <lineage>
        <taxon>unclassified sequences</taxon>
        <taxon>metagenomes</taxon>
        <taxon>ecological metagenomes</taxon>
    </lineage>
</organism>
<evidence type="ECO:0000313" key="1">
    <source>
        <dbReference type="EMBL" id="KKN34711.1"/>
    </source>
</evidence>
<reference evidence="1" key="1">
    <citation type="journal article" date="2015" name="Nature">
        <title>Complex archaea that bridge the gap between prokaryotes and eukaryotes.</title>
        <authorList>
            <person name="Spang A."/>
            <person name="Saw J.H."/>
            <person name="Jorgensen S.L."/>
            <person name="Zaremba-Niedzwiedzka K."/>
            <person name="Martijn J."/>
            <person name="Lind A.E."/>
            <person name="van Eijk R."/>
            <person name="Schleper C."/>
            <person name="Guy L."/>
            <person name="Ettema T.J."/>
        </authorList>
    </citation>
    <scope>NUCLEOTIDE SEQUENCE</scope>
</reference>
<dbReference type="AlphaFoldDB" id="A0A0F9SCH9"/>
<accession>A0A0F9SCH9</accession>
<protein>
    <submittedName>
        <fullName evidence="1">Uncharacterized protein</fullName>
    </submittedName>
</protein>
<gene>
    <name evidence="1" type="ORF">LCGC14_0790930</name>
</gene>
<dbReference type="EMBL" id="LAZR01002089">
    <property type="protein sequence ID" value="KKN34711.1"/>
    <property type="molecule type" value="Genomic_DNA"/>
</dbReference>